<evidence type="ECO:0000256" key="2">
    <source>
        <dbReference type="SAM" id="Phobius"/>
    </source>
</evidence>
<dbReference type="GO" id="GO:0016020">
    <property type="term" value="C:membrane"/>
    <property type="evidence" value="ECO:0007669"/>
    <property type="project" value="InterPro"/>
</dbReference>
<dbReference type="PANTHER" id="PTHR47685">
    <property type="entry name" value="MAGNESIUM TRANSPORT PROTEIN CORA"/>
    <property type="match status" value="1"/>
</dbReference>
<evidence type="ECO:0000313" key="4">
    <source>
        <dbReference type="Proteomes" id="UP001287356"/>
    </source>
</evidence>
<proteinExistence type="predicted"/>
<organism evidence="3 4">
    <name type="scientific">Lasiosphaeria ovina</name>
    <dbReference type="NCBI Taxonomy" id="92902"/>
    <lineage>
        <taxon>Eukaryota</taxon>
        <taxon>Fungi</taxon>
        <taxon>Dikarya</taxon>
        <taxon>Ascomycota</taxon>
        <taxon>Pezizomycotina</taxon>
        <taxon>Sordariomycetes</taxon>
        <taxon>Sordariomycetidae</taxon>
        <taxon>Sordariales</taxon>
        <taxon>Lasiosphaeriaceae</taxon>
        <taxon>Lasiosphaeria</taxon>
    </lineage>
</organism>
<evidence type="ECO:0000256" key="1">
    <source>
        <dbReference type="SAM" id="MobiDB-lite"/>
    </source>
</evidence>
<evidence type="ECO:0000313" key="3">
    <source>
        <dbReference type="EMBL" id="KAK3371057.1"/>
    </source>
</evidence>
<accession>A0AAE0K7N7</accession>
<keyword evidence="4" id="KW-1185">Reference proteome</keyword>
<dbReference type="Pfam" id="PF01544">
    <property type="entry name" value="CorA"/>
    <property type="match status" value="1"/>
</dbReference>
<keyword evidence="2" id="KW-0472">Membrane</keyword>
<feature type="compositionally biased region" description="Polar residues" evidence="1">
    <location>
        <begin position="235"/>
        <end position="251"/>
    </location>
</feature>
<gene>
    <name evidence="3" type="ORF">B0T24DRAFT_594910</name>
</gene>
<evidence type="ECO:0008006" key="5">
    <source>
        <dbReference type="Google" id="ProtNLM"/>
    </source>
</evidence>
<feature type="transmembrane region" description="Helical" evidence="2">
    <location>
        <begin position="690"/>
        <end position="714"/>
    </location>
</feature>
<dbReference type="AlphaFoldDB" id="A0AAE0K7N7"/>
<dbReference type="Proteomes" id="UP001287356">
    <property type="component" value="Unassembled WGS sequence"/>
</dbReference>
<dbReference type="EMBL" id="JAULSN010000005">
    <property type="protein sequence ID" value="KAK3371057.1"/>
    <property type="molecule type" value="Genomic_DNA"/>
</dbReference>
<reference evidence="3" key="1">
    <citation type="journal article" date="2023" name="Mol. Phylogenet. Evol.">
        <title>Genome-scale phylogeny and comparative genomics of the fungal order Sordariales.</title>
        <authorList>
            <person name="Hensen N."/>
            <person name="Bonometti L."/>
            <person name="Westerberg I."/>
            <person name="Brannstrom I.O."/>
            <person name="Guillou S."/>
            <person name="Cros-Aarteil S."/>
            <person name="Calhoun S."/>
            <person name="Haridas S."/>
            <person name="Kuo A."/>
            <person name="Mondo S."/>
            <person name="Pangilinan J."/>
            <person name="Riley R."/>
            <person name="LaButti K."/>
            <person name="Andreopoulos B."/>
            <person name="Lipzen A."/>
            <person name="Chen C."/>
            <person name="Yan M."/>
            <person name="Daum C."/>
            <person name="Ng V."/>
            <person name="Clum A."/>
            <person name="Steindorff A."/>
            <person name="Ohm R.A."/>
            <person name="Martin F."/>
            <person name="Silar P."/>
            <person name="Natvig D.O."/>
            <person name="Lalanne C."/>
            <person name="Gautier V."/>
            <person name="Ament-Velasquez S.L."/>
            <person name="Kruys A."/>
            <person name="Hutchinson M.I."/>
            <person name="Powell A.J."/>
            <person name="Barry K."/>
            <person name="Miller A.N."/>
            <person name="Grigoriev I.V."/>
            <person name="Debuchy R."/>
            <person name="Gladieux P."/>
            <person name="Hiltunen Thoren M."/>
            <person name="Johannesson H."/>
        </authorList>
    </citation>
    <scope>NUCLEOTIDE SEQUENCE</scope>
    <source>
        <strain evidence="3">CBS 958.72</strain>
    </source>
</reference>
<dbReference type="Gene3D" id="1.20.58.340">
    <property type="entry name" value="Magnesium transport protein CorA, transmembrane region"/>
    <property type="match status" value="1"/>
</dbReference>
<feature type="transmembrane region" description="Helical" evidence="2">
    <location>
        <begin position="734"/>
        <end position="762"/>
    </location>
</feature>
<feature type="region of interest" description="Disordered" evidence="1">
    <location>
        <begin position="140"/>
        <end position="159"/>
    </location>
</feature>
<comment type="caution">
    <text evidence="3">The sequence shown here is derived from an EMBL/GenBank/DDBJ whole genome shotgun (WGS) entry which is preliminary data.</text>
</comment>
<keyword evidence="2" id="KW-0812">Transmembrane</keyword>
<dbReference type="InterPro" id="IPR050829">
    <property type="entry name" value="CorA_MIT"/>
</dbReference>
<keyword evidence="2" id="KW-1133">Transmembrane helix</keyword>
<feature type="compositionally biased region" description="Acidic residues" evidence="1">
    <location>
        <begin position="104"/>
        <end position="118"/>
    </location>
</feature>
<reference evidence="3" key="2">
    <citation type="submission" date="2023-06" db="EMBL/GenBank/DDBJ databases">
        <authorList>
            <consortium name="Lawrence Berkeley National Laboratory"/>
            <person name="Haridas S."/>
            <person name="Hensen N."/>
            <person name="Bonometti L."/>
            <person name="Westerberg I."/>
            <person name="Brannstrom I.O."/>
            <person name="Guillou S."/>
            <person name="Cros-Aarteil S."/>
            <person name="Calhoun S."/>
            <person name="Kuo A."/>
            <person name="Mondo S."/>
            <person name="Pangilinan J."/>
            <person name="Riley R."/>
            <person name="Labutti K."/>
            <person name="Andreopoulos B."/>
            <person name="Lipzen A."/>
            <person name="Chen C."/>
            <person name="Yanf M."/>
            <person name="Daum C."/>
            <person name="Ng V."/>
            <person name="Clum A."/>
            <person name="Steindorff A."/>
            <person name="Ohm R."/>
            <person name="Martin F."/>
            <person name="Silar P."/>
            <person name="Natvig D."/>
            <person name="Lalanne C."/>
            <person name="Gautier V."/>
            <person name="Ament-Velasquez S.L."/>
            <person name="Kruys A."/>
            <person name="Hutchinson M.I."/>
            <person name="Powell A.J."/>
            <person name="Barry K."/>
            <person name="Miller A.N."/>
            <person name="Grigoriev I.V."/>
            <person name="Debuchy R."/>
            <person name="Gladieux P."/>
            <person name="Thoren M.H."/>
            <person name="Johannesson H."/>
        </authorList>
    </citation>
    <scope>NUCLEOTIDE SEQUENCE</scope>
    <source>
        <strain evidence="3">CBS 958.72</strain>
    </source>
</reference>
<dbReference type="GO" id="GO:0046873">
    <property type="term" value="F:metal ion transmembrane transporter activity"/>
    <property type="evidence" value="ECO:0007669"/>
    <property type="project" value="InterPro"/>
</dbReference>
<dbReference type="InterPro" id="IPR002523">
    <property type="entry name" value="MgTranspt_CorA/ZnTranspt_ZntB"/>
</dbReference>
<feature type="region of interest" description="Disordered" evidence="1">
    <location>
        <begin position="101"/>
        <end position="122"/>
    </location>
</feature>
<feature type="region of interest" description="Disordered" evidence="1">
    <location>
        <begin position="227"/>
        <end position="257"/>
    </location>
</feature>
<name>A0AAE0K7N7_9PEZI</name>
<sequence>MDHIDNLKAWPDVLLQLVQCDASTEEVLDLIRRHLVMLEAASKNRKEIIEELLKDKVHPDVRVRGEDKTASSRTTCPAIRKLLSQYGAKSFSSSPRWKRWETLDNSDDKDDEQDTGIDDGEKGMHEFRGLVVDIYYPSSSTASDEENPGLPTAAKQQPRAEFHRIAHPTVEELVYEKGPGKIMGSDEPTWPRGSTADDYQRLRWIHLPMNHLIFLVVDDMAKNCPNREAHERQGEGSSRNPGWRRASTQPCSDKCKKTNGEKFPPLYGRVDSIFEARYWLGHQNTRGTEEHSHIRYLRPQFRRLGMGKCAKLALLPYVHFDTYEAVLRLKQKAAELKKARIDKLDSNKPIKLNDNDKTWESDTGGIKLYGSDEPELARIVKDSEGRVPSTTLGVIHKDLYGLLPVHYRRTLSQFYFNTELQKTKQVVTEHFETEWADTGRDPLTLMVDQLWMLVLVNGTIITCFPSQMQGLQQIFPYIYTDIVEGLLASLRSEWRSPIECIGFLFNQRARYNVCFRFLNIYEHQLSKVAACEADWFKKLSDIVINLDPTDANYEKKAQECLKKLLQLEKSMDVMAKMNKLKHIRRELDILMEVVTTQVRVMKQMTDELEGEEFAWKGFVKSPSLKSRRQRRAEKLETRKQTISKLYTKAETIIHDLYQLELFITRKEQQVQNLQSYFSSRLSNRSTRMEVIILVLTGVTTVFVPLSFITAFLALQVTEYPHAGDQVSLPISFAITWVVGVGGPVVLFIIIISTMAVAFDLLAPARWLWGIVRQVGP</sequence>
<protein>
    <recommendedName>
        <fullName evidence="5">Ankyrin repeat protein</fullName>
    </recommendedName>
</protein>
<dbReference type="PANTHER" id="PTHR47685:SF1">
    <property type="entry name" value="MAGNESIUM TRANSPORT PROTEIN CORA"/>
    <property type="match status" value="1"/>
</dbReference>